<dbReference type="STRING" id="1163730.FFONT_1292"/>
<evidence type="ECO:0000256" key="2">
    <source>
        <dbReference type="ARBA" id="ARBA00022723"/>
    </source>
</evidence>
<keyword evidence="4" id="KW-0411">Iron-sulfur</keyword>
<evidence type="ECO:0000256" key="4">
    <source>
        <dbReference type="ARBA" id="ARBA00023014"/>
    </source>
</evidence>
<dbReference type="InParanoid" id="I0A2S3"/>
<evidence type="ECO:0000256" key="3">
    <source>
        <dbReference type="ARBA" id="ARBA00023004"/>
    </source>
</evidence>
<dbReference type="Pfam" id="PF00384">
    <property type="entry name" value="Molybdopterin"/>
    <property type="match status" value="1"/>
</dbReference>
<dbReference type="InterPro" id="IPR006655">
    <property type="entry name" value="Mopterin_OxRdtase_prok_CS"/>
</dbReference>
<dbReference type="GO" id="GO:0016020">
    <property type="term" value="C:membrane"/>
    <property type="evidence" value="ECO:0007669"/>
    <property type="project" value="TreeGrafter"/>
</dbReference>
<dbReference type="InterPro" id="IPR006656">
    <property type="entry name" value="Mopterin_OxRdtase"/>
</dbReference>
<accession>I0A2S3</accession>
<proteinExistence type="predicted"/>
<evidence type="ECO:0000256" key="1">
    <source>
        <dbReference type="ARBA" id="ARBA00022485"/>
    </source>
</evidence>
<evidence type="ECO:0000259" key="5">
    <source>
        <dbReference type="PROSITE" id="PS51669"/>
    </source>
</evidence>
<organism evidence="6 7">
    <name type="scientific">Fervidicoccus fontis (strain DSM 19380 / JCM 18336 / VKM B-2539 / Kam940)</name>
    <dbReference type="NCBI Taxonomy" id="1163730"/>
    <lineage>
        <taxon>Archaea</taxon>
        <taxon>Thermoproteota</taxon>
        <taxon>Thermoprotei</taxon>
        <taxon>Fervidicoccales</taxon>
        <taxon>Fervidicoccaceae</taxon>
        <taxon>Fervidicoccus</taxon>
    </lineage>
</organism>
<dbReference type="HOGENOM" id="CLU_000422_13_3_2"/>
<name>I0A2S3_FERFK</name>
<dbReference type="InterPro" id="IPR009010">
    <property type="entry name" value="Asp_de-COase-like_dom_sf"/>
</dbReference>
<dbReference type="SUPFAM" id="SSF53706">
    <property type="entry name" value="Formate dehydrogenase/DMSO reductase, domains 1-3"/>
    <property type="match status" value="1"/>
</dbReference>
<dbReference type="Pfam" id="PF01568">
    <property type="entry name" value="Molydop_binding"/>
    <property type="match status" value="1"/>
</dbReference>
<keyword evidence="3" id="KW-0408">Iron</keyword>
<dbReference type="eggNOG" id="arCOG01492">
    <property type="taxonomic scope" value="Archaea"/>
</dbReference>
<dbReference type="EMBL" id="CP003423">
    <property type="protein sequence ID" value="AFH43280.1"/>
    <property type="molecule type" value="Genomic_DNA"/>
</dbReference>
<reference evidence="6 7" key="2">
    <citation type="journal article" date="2014" name="Extremophiles">
        <title>Analysis of the complete genome of Fervidococcus fontis confirms the distinct phylogenetic position of the order Fervidicoccales and suggests its environmental function.</title>
        <authorList>
            <person name="Lebedinsky A.V."/>
            <person name="Mardanov A.V."/>
            <person name="Kublanov I.V."/>
            <person name="Gumerov V.M."/>
            <person name="Beletsky A.V."/>
            <person name="Perevalova A.A."/>
            <person name="Bidzhieva S.Kh."/>
            <person name="Bonch-Osmolovskaya E.A."/>
            <person name="Skryabin K.G."/>
            <person name="Ravin N.V."/>
        </authorList>
    </citation>
    <scope>NUCLEOTIDE SEQUENCE [LARGE SCALE GENOMIC DNA]</scope>
    <source>
        <strain evidence="7">DSM 19380 / VKM B-2539 / Kam940</strain>
    </source>
</reference>
<keyword evidence="1" id="KW-0004">4Fe-4S</keyword>
<reference evidence="7" key="1">
    <citation type="submission" date="2012-03" db="EMBL/GenBank/DDBJ databases">
        <title>Fervidicoccus fontis complete genome analysis confirms its distinct phylogenetic position and predicts its environmental function.</title>
        <authorList>
            <person name="Lebedinsky A.V."/>
            <person name="Mardanov A.V."/>
            <person name="Gumerov V.M."/>
            <person name="Beletsky A.V."/>
            <person name="Kublanov I.V."/>
            <person name="Perevalova A.A."/>
            <person name="Bonch-Osmolovskaya E.A."/>
            <person name="Ravin N.V."/>
            <person name="Skryabin K.G."/>
        </authorList>
    </citation>
    <scope>NUCLEOTIDE SEQUENCE [LARGE SCALE GENOMIC DNA]</scope>
    <source>
        <strain evidence="7">DSM 19380 / VKM B-2539 / Kam940</strain>
    </source>
</reference>
<keyword evidence="7" id="KW-1185">Reference proteome</keyword>
<dbReference type="Gene3D" id="2.40.40.20">
    <property type="match status" value="1"/>
</dbReference>
<dbReference type="GO" id="GO:0051539">
    <property type="term" value="F:4 iron, 4 sulfur cluster binding"/>
    <property type="evidence" value="ECO:0007669"/>
    <property type="project" value="UniProtKB-KW"/>
</dbReference>
<dbReference type="KEGG" id="ffo:FFONT_1292"/>
<dbReference type="PANTHER" id="PTHR43105">
    <property type="entry name" value="RESPIRATORY NITRATE REDUCTASE"/>
    <property type="match status" value="1"/>
</dbReference>
<dbReference type="SUPFAM" id="SSF50692">
    <property type="entry name" value="ADC-like"/>
    <property type="match status" value="1"/>
</dbReference>
<dbReference type="PANTHER" id="PTHR43105:SF10">
    <property type="entry name" value="NADH-QUINONE OXIDOREDUCTASE SUBUNIT G"/>
    <property type="match status" value="1"/>
</dbReference>
<evidence type="ECO:0000313" key="6">
    <source>
        <dbReference type="EMBL" id="AFH43280.1"/>
    </source>
</evidence>
<gene>
    <name evidence="6" type="ordered locus">FFONT_1292</name>
</gene>
<dbReference type="GO" id="GO:0003954">
    <property type="term" value="F:NADH dehydrogenase activity"/>
    <property type="evidence" value="ECO:0007669"/>
    <property type="project" value="TreeGrafter"/>
</dbReference>
<dbReference type="AlphaFoldDB" id="I0A2S3"/>
<dbReference type="Gene3D" id="3.40.228.10">
    <property type="entry name" value="Dimethylsulfoxide Reductase, domain 2"/>
    <property type="match status" value="1"/>
</dbReference>
<dbReference type="InterPro" id="IPR006963">
    <property type="entry name" value="Mopterin_OxRdtase_4Fe-4S_dom"/>
</dbReference>
<dbReference type="GO" id="GO:0046872">
    <property type="term" value="F:metal ion binding"/>
    <property type="evidence" value="ECO:0007669"/>
    <property type="project" value="UniProtKB-KW"/>
</dbReference>
<dbReference type="Gene3D" id="3.40.50.740">
    <property type="match status" value="1"/>
</dbReference>
<evidence type="ECO:0000313" key="7">
    <source>
        <dbReference type="Proteomes" id="UP000007391"/>
    </source>
</evidence>
<dbReference type="InterPro" id="IPR050123">
    <property type="entry name" value="Prok_molybdopt-oxidoreductase"/>
</dbReference>
<dbReference type="GO" id="GO:0043546">
    <property type="term" value="F:molybdopterin cofactor binding"/>
    <property type="evidence" value="ECO:0007669"/>
    <property type="project" value="InterPro"/>
</dbReference>
<dbReference type="GO" id="GO:0022904">
    <property type="term" value="P:respiratory electron transport chain"/>
    <property type="evidence" value="ECO:0007669"/>
    <property type="project" value="TreeGrafter"/>
</dbReference>
<dbReference type="SMART" id="SM00926">
    <property type="entry name" value="Molybdop_Fe4S4"/>
    <property type="match status" value="1"/>
</dbReference>
<protein>
    <submittedName>
        <fullName evidence="6">Formate dehydrogenase</fullName>
    </submittedName>
</protein>
<feature type="domain" description="4Fe-4S Mo/W bis-MGD-type" evidence="5">
    <location>
        <begin position="4"/>
        <end position="61"/>
    </location>
</feature>
<dbReference type="FunCoup" id="I0A2S3">
    <property type="interactions" value="164"/>
</dbReference>
<dbReference type="PROSITE" id="PS51669">
    <property type="entry name" value="4FE4S_MOW_BIS_MGD"/>
    <property type="match status" value="1"/>
</dbReference>
<keyword evidence="2" id="KW-0479">Metal-binding</keyword>
<dbReference type="Gene3D" id="2.20.25.90">
    <property type="entry name" value="ADC-like domains"/>
    <property type="match status" value="1"/>
</dbReference>
<dbReference type="PROSITE" id="PS00490">
    <property type="entry name" value="MOLYBDOPTERIN_PROK_2"/>
    <property type="match status" value="1"/>
</dbReference>
<dbReference type="InterPro" id="IPR006657">
    <property type="entry name" value="MoPterin_dinucl-bd_dom"/>
</dbReference>
<sequence length="684" mass="76466">MITMTNKQLICPFCGLGCAVTLKIDEFGRPYAVDAFEGDHVSKGKACPKPFSIPSFLNSSNRLAHPMKRKENGFVEISWGDAIKEISERIKEITKSDDPSSLGFLGSANCTNEDNYVFQKFARAIGTNNIDHHASFFALSEINAMYKSLGIPSLSSTYEELLKSSVVLIWGFNPAETNPVLMGQYILKAKEKGAKVVVVDPRKTKTAWFSDIHLMLNPKTDYALALSLLNVIFNEKLYDKNYSERINLSQKSIEVINSYSPEVVEKICGIQANTIRQVAKLIATSGKASILWGLGILQQINGDDIIEALLTISALCGYLGKEGCVVGGIKNEVNLQGASDMGVLPNFLPGYIDVSNKNEIEKFSKIWGFYVPDKEGMNAFEMLYSSNSTKIKGLYIMGMNPLVLLPNMNLTKKILENLDFLVVQDSFFTETAEFADIILPAATLPEKDGTVTNFERRVRWNNKAVEPVGEAKPDWMIVREIAKELGFESFFSFNSTEEVTREISSVNPLYSNITPEKLKENTSGIFWNINTNDKNEEKFLFLKGFYTPSGKFELQLNETFEIEKQSANLPFLLITFEYAGQHGAATLTRNFSPLMKRWGEAIGELNVETAKSLGINEGDKVKIKTEYGEFSCKVHLTQNIVKDVIAVPWHFGANSIFSCEIAKKYRKPELKVFPCSIIIQGEKQ</sequence>
<dbReference type="Proteomes" id="UP000007391">
    <property type="component" value="Chromosome"/>
</dbReference>